<protein>
    <submittedName>
        <fullName evidence="12">Mechanosensitive ion channel protein MscS</fullName>
    </submittedName>
</protein>
<evidence type="ECO:0000259" key="10">
    <source>
        <dbReference type="Pfam" id="PF00924"/>
    </source>
</evidence>
<feature type="transmembrane region" description="Helical" evidence="8">
    <location>
        <begin position="411"/>
        <end position="433"/>
    </location>
</feature>
<dbReference type="Proteomes" id="UP000067711">
    <property type="component" value="Chromosome 1"/>
</dbReference>
<evidence type="ECO:0000313" key="12">
    <source>
        <dbReference type="EMBL" id="AOJ10728.1"/>
    </source>
</evidence>
<dbReference type="EMBL" id="CP013389">
    <property type="protein sequence ID" value="AOJ10728.1"/>
    <property type="molecule type" value="Genomic_DNA"/>
</dbReference>
<keyword evidence="6 8" id="KW-0472">Membrane</keyword>
<evidence type="ECO:0000256" key="7">
    <source>
        <dbReference type="SAM" id="MobiDB-lite"/>
    </source>
</evidence>
<feature type="region of interest" description="Disordered" evidence="7">
    <location>
        <begin position="796"/>
        <end position="857"/>
    </location>
</feature>
<feature type="domain" description="Mechanosensitive ion channel transmembrane helices 2/3" evidence="11">
    <location>
        <begin position="581"/>
        <end position="621"/>
    </location>
</feature>
<dbReference type="PANTHER" id="PTHR30460">
    <property type="entry name" value="MODERATE CONDUCTANCE MECHANOSENSITIVE CHANNEL YBIO"/>
    <property type="match status" value="1"/>
</dbReference>
<comment type="similarity">
    <text evidence="2">Belongs to the MscS (TC 1.A.23) family.</text>
</comment>
<keyword evidence="4 8" id="KW-0812">Transmembrane</keyword>
<dbReference type="RefSeq" id="WP_066490286.1">
    <property type="nucleotide sequence ID" value="NZ_CP013389.1"/>
</dbReference>
<dbReference type="SUPFAM" id="SSF82689">
    <property type="entry name" value="Mechanosensitive channel protein MscS (YggB), C-terminal domain"/>
    <property type="match status" value="1"/>
</dbReference>
<dbReference type="Pfam" id="PF21088">
    <property type="entry name" value="MS_channel_1st"/>
    <property type="match status" value="1"/>
</dbReference>
<evidence type="ECO:0000256" key="5">
    <source>
        <dbReference type="ARBA" id="ARBA00022989"/>
    </source>
</evidence>
<feature type="transmembrane region" description="Helical" evidence="8">
    <location>
        <begin position="445"/>
        <end position="465"/>
    </location>
</feature>
<feature type="chain" id="PRO_5015309573" evidence="9">
    <location>
        <begin position="32"/>
        <end position="857"/>
    </location>
</feature>
<dbReference type="InterPro" id="IPR045276">
    <property type="entry name" value="YbiO_bact"/>
</dbReference>
<evidence type="ECO:0000256" key="1">
    <source>
        <dbReference type="ARBA" id="ARBA00004651"/>
    </source>
</evidence>
<evidence type="ECO:0000313" key="13">
    <source>
        <dbReference type="Proteomes" id="UP000067711"/>
    </source>
</evidence>
<feature type="domain" description="Mechanosensitive ion channel MscS" evidence="10">
    <location>
        <begin position="623"/>
        <end position="688"/>
    </location>
</feature>
<dbReference type="PROSITE" id="PS51257">
    <property type="entry name" value="PROKAR_LIPOPROTEIN"/>
    <property type="match status" value="1"/>
</dbReference>
<dbReference type="InterPro" id="IPR011066">
    <property type="entry name" value="MscS_channel_C_sf"/>
</dbReference>
<name>A0A1B4G482_9BURK</name>
<dbReference type="InterPro" id="IPR023408">
    <property type="entry name" value="MscS_beta-dom_sf"/>
</dbReference>
<proteinExistence type="inferred from homology"/>
<evidence type="ECO:0000256" key="6">
    <source>
        <dbReference type="ARBA" id="ARBA00023136"/>
    </source>
</evidence>
<keyword evidence="9" id="KW-0732">Signal</keyword>
<dbReference type="InterPro" id="IPR049142">
    <property type="entry name" value="MS_channel_1st"/>
</dbReference>
<dbReference type="GO" id="GO:0008381">
    <property type="term" value="F:mechanosensitive monoatomic ion channel activity"/>
    <property type="evidence" value="ECO:0007669"/>
    <property type="project" value="InterPro"/>
</dbReference>
<feature type="compositionally biased region" description="Basic and acidic residues" evidence="7">
    <location>
        <begin position="800"/>
        <end position="857"/>
    </location>
</feature>
<feature type="transmembrane region" description="Helical" evidence="8">
    <location>
        <begin position="293"/>
        <end position="314"/>
    </location>
</feature>
<feature type="transmembrane region" description="Helical" evidence="8">
    <location>
        <begin position="526"/>
        <end position="556"/>
    </location>
</feature>
<accession>A0A1B4G482</accession>
<dbReference type="Gene3D" id="3.30.70.100">
    <property type="match status" value="1"/>
</dbReference>
<feature type="transmembrane region" description="Helical" evidence="8">
    <location>
        <begin position="605"/>
        <end position="624"/>
    </location>
</feature>
<dbReference type="GO" id="GO:0005886">
    <property type="term" value="C:plasma membrane"/>
    <property type="evidence" value="ECO:0007669"/>
    <property type="project" value="UniProtKB-SubCell"/>
</dbReference>
<organism evidence="12 13">
    <name type="scientific">Burkholderia mayonis</name>
    <dbReference type="NCBI Taxonomy" id="1385591"/>
    <lineage>
        <taxon>Bacteria</taxon>
        <taxon>Pseudomonadati</taxon>
        <taxon>Pseudomonadota</taxon>
        <taxon>Betaproteobacteria</taxon>
        <taxon>Burkholderiales</taxon>
        <taxon>Burkholderiaceae</taxon>
        <taxon>Burkholderia</taxon>
        <taxon>pseudomallei group</taxon>
    </lineage>
</organism>
<feature type="transmembrane region" description="Helical" evidence="8">
    <location>
        <begin position="326"/>
        <end position="343"/>
    </location>
</feature>
<dbReference type="SUPFAM" id="SSF50182">
    <property type="entry name" value="Sm-like ribonucleoproteins"/>
    <property type="match status" value="1"/>
</dbReference>
<dbReference type="PANTHER" id="PTHR30460:SF0">
    <property type="entry name" value="MODERATE CONDUCTANCE MECHANOSENSITIVE CHANNEL YBIO"/>
    <property type="match status" value="1"/>
</dbReference>
<dbReference type="Pfam" id="PF00924">
    <property type="entry name" value="MS_channel_2nd"/>
    <property type="match status" value="1"/>
</dbReference>
<comment type="subcellular location">
    <subcellularLocation>
        <location evidence="1">Cell membrane</location>
        <topology evidence="1">Multi-pass membrane protein</topology>
    </subcellularLocation>
</comment>
<evidence type="ECO:0000256" key="2">
    <source>
        <dbReference type="ARBA" id="ARBA00008017"/>
    </source>
</evidence>
<feature type="transmembrane region" description="Helical" evidence="8">
    <location>
        <begin position="577"/>
        <end position="599"/>
    </location>
</feature>
<dbReference type="AlphaFoldDB" id="A0A1B4G482"/>
<feature type="transmembrane region" description="Helical" evidence="8">
    <location>
        <begin position="212"/>
        <end position="233"/>
    </location>
</feature>
<keyword evidence="5 8" id="KW-1133">Transmembrane helix</keyword>
<evidence type="ECO:0000256" key="3">
    <source>
        <dbReference type="ARBA" id="ARBA00022475"/>
    </source>
</evidence>
<keyword evidence="3" id="KW-1003">Cell membrane</keyword>
<feature type="signal peptide" evidence="9">
    <location>
        <begin position="1"/>
        <end position="31"/>
    </location>
</feature>
<dbReference type="Gene3D" id="1.10.287.1260">
    <property type="match status" value="1"/>
</dbReference>
<feature type="transmembrane region" description="Helical" evidence="8">
    <location>
        <begin position="363"/>
        <end position="383"/>
    </location>
</feature>
<evidence type="ECO:0000259" key="11">
    <source>
        <dbReference type="Pfam" id="PF21088"/>
    </source>
</evidence>
<feature type="transmembrane region" description="Helical" evidence="8">
    <location>
        <begin position="264"/>
        <end position="281"/>
    </location>
</feature>
<evidence type="ECO:0000256" key="4">
    <source>
        <dbReference type="ARBA" id="ARBA00022692"/>
    </source>
</evidence>
<reference evidence="12 13" key="1">
    <citation type="submission" date="2015-12" db="EMBL/GenBank/DDBJ databases">
        <title>Diversity of Burkholderia near neighbor genomes.</title>
        <authorList>
            <person name="Sahl J."/>
            <person name="Wagner D."/>
            <person name="Keim P."/>
        </authorList>
    </citation>
    <scope>NUCLEOTIDE SEQUENCE [LARGE SCALE GENOMIC DNA]</scope>
    <source>
        <strain evidence="12 13">BDU8</strain>
    </source>
</reference>
<dbReference type="InterPro" id="IPR011014">
    <property type="entry name" value="MscS_channel_TM-2"/>
</dbReference>
<gene>
    <name evidence="12" type="ORF">WS71_26560</name>
</gene>
<feature type="transmembrane region" description="Helical" evidence="8">
    <location>
        <begin position="485"/>
        <end position="506"/>
    </location>
</feature>
<dbReference type="InterPro" id="IPR010920">
    <property type="entry name" value="LSM_dom_sf"/>
</dbReference>
<dbReference type="InterPro" id="IPR006685">
    <property type="entry name" value="MscS_channel_2nd"/>
</dbReference>
<dbReference type="Gene3D" id="2.30.30.60">
    <property type="match status" value="1"/>
</dbReference>
<dbReference type="SUPFAM" id="SSF82861">
    <property type="entry name" value="Mechanosensitive channel protein MscS (YggB), transmembrane region"/>
    <property type="match status" value="1"/>
</dbReference>
<evidence type="ECO:0000256" key="8">
    <source>
        <dbReference type="SAM" id="Phobius"/>
    </source>
</evidence>
<evidence type="ECO:0000256" key="9">
    <source>
        <dbReference type="SAM" id="SignalP"/>
    </source>
</evidence>
<sequence length="857" mass="90436">MPISPRLLFARGAAFVLAAIAACLAAGPSFAAGSRAPRSTARAAALILACAGLALAGAPPAARAATNPSLATFQKLISPAAASDAAAPASGASAVAPAPSPASAAEIARSFDSVIKMLDNDRQRTQLVAQLKQLRSVALAAQAAQTASAAVAASGATGTGLLGAIASGMASVEASLRERDTPLRYWSARFRAAGSELYVLASGAGPQPPAQILLDLALMLAGWLACAALLIWAQRRVWARYGITVKLDPNPRAKDMLIFALRRVGPWIVSFVAVLAIARGLPDSLGRTLALVAAYAIVSGSVFASLCLIMFALFSAGHRRAAGRVLIARSWGLLRLIGTFGALGDAALNRDVAWQLGVDLSSLVSTASSMTAAVLCACFALAYRRPVAHLIRNRSHAQRTGHRATTEMADFAAAFWPAPVLLLAFAAVAGTLLGSRSSSDLLRTSIVSALLLVLAFFLSAVTLRVTRPHPTHRKRRHRSAYVARLVRFAGSLATLFIWLGYVELTSRLWGISLARIVEHSVAARGIAQAVTAIVVTLFVAWLAWIVVDTAILDALNSASSHGKSRNPSMRARTMLPLVRNVAFVTIVTIAAIVTAANLGLNVTPLLAGAGVIGLAVGFGAQSLVSDLITGLFIIVEDTISVGDWIDVDGGHAGTVEHLTIRTVRLRDGQGALHSIPFSQIKIVKNLSRDYGYAVFEVRVPFSADLDQVTRLIRDAGADLWSDVAVRRLMLGAVEIWGLDRFEPNWMVVKGQIRTRPQQQSTVMRAFNARIKRRMDDAGIEIPLPQMHVYSTAAGGVAADEATRDEKHDESDRERAARDDAGRDGERQGGGADERVAKRADVRAAAPGERDASRGGCA</sequence>